<feature type="compositionally biased region" description="Basic and acidic residues" evidence="1">
    <location>
        <begin position="240"/>
        <end position="263"/>
    </location>
</feature>
<dbReference type="GO" id="GO:0005634">
    <property type="term" value="C:nucleus"/>
    <property type="evidence" value="ECO:0007669"/>
    <property type="project" value="TreeGrafter"/>
</dbReference>
<feature type="compositionally biased region" description="Acidic residues" evidence="1">
    <location>
        <begin position="290"/>
        <end position="306"/>
    </location>
</feature>
<dbReference type="PANTHER" id="PTHR13275">
    <property type="entry name" value="YL-1 PROTEIN TRANSCRIPTION FACTOR-LIKE 1"/>
    <property type="match status" value="1"/>
</dbReference>
<feature type="compositionally biased region" description="Acidic residues" evidence="1">
    <location>
        <begin position="200"/>
        <end position="236"/>
    </location>
</feature>
<reference evidence="2" key="1">
    <citation type="journal article" date="2019" name="Sci. Rep.">
        <title>Draft genome of Tanacetum cinerariifolium, the natural source of mosquito coil.</title>
        <authorList>
            <person name="Yamashiro T."/>
            <person name="Shiraishi A."/>
            <person name="Satake H."/>
            <person name="Nakayama K."/>
        </authorList>
    </citation>
    <scope>NUCLEOTIDE SEQUENCE</scope>
</reference>
<name>A0A6L2KK10_TANCI</name>
<feature type="compositionally biased region" description="Basic and acidic residues" evidence="1">
    <location>
        <begin position="534"/>
        <end position="548"/>
    </location>
</feature>
<gene>
    <name evidence="2" type="ORF">Tci_021664</name>
</gene>
<organism evidence="2">
    <name type="scientific">Tanacetum cinerariifolium</name>
    <name type="common">Dalmatian daisy</name>
    <name type="synonym">Chrysanthemum cinerariifolium</name>
    <dbReference type="NCBI Taxonomy" id="118510"/>
    <lineage>
        <taxon>Eukaryota</taxon>
        <taxon>Viridiplantae</taxon>
        <taxon>Streptophyta</taxon>
        <taxon>Embryophyta</taxon>
        <taxon>Tracheophyta</taxon>
        <taxon>Spermatophyta</taxon>
        <taxon>Magnoliopsida</taxon>
        <taxon>eudicotyledons</taxon>
        <taxon>Gunneridae</taxon>
        <taxon>Pentapetalae</taxon>
        <taxon>asterids</taxon>
        <taxon>campanulids</taxon>
        <taxon>Asterales</taxon>
        <taxon>Asteraceae</taxon>
        <taxon>Asteroideae</taxon>
        <taxon>Anthemideae</taxon>
        <taxon>Anthemidinae</taxon>
        <taxon>Tanacetum</taxon>
    </lineage>
</organism>
<sequence length="783" mass="88557">MNKKSYSFDLETFRDMFQIFPKVLGQKFVDPPFEEEILAFMSDLGYLGNIKTLSEIKVEILSQPWRTIETIINKCLSAYKTYYAFDTGKAIPKPKYVRRSVKEKIEQAPKASSSIRIKSTAKVTRSGKKKQITKGLETLSEIALSEAEQMKLAIKRRKTQLHSSQPSGSGAHEGTGVTPGVPDVPTYESDGEQISWKSSDDEDDDDESSVSKDEDDDDQEDDDYQANDDDQSDDEQTNNHGDDFVHPKFSTHDEEDKKEDSFDPRIQTPFHVGSTDDEDSDEEIHGVNVEGDELDEEETNEEGEGDEVYRDSSFVSSGIVSNMLNRSPNTGIESIFNLNTELTSLVDVSVTTIAEPPLMSAITFPPPPTPLITHLQQTSVPTPATVPSSSLQDLSNFGSLFGFDHRLKTLEINFSEFKQTNQFAKAVSSIPGIVDSYLANKKNEAIKTAEQVKEQVKAQVSKIFPKIKKSINEQLEAEVQTRSSNESKTSHAVAANLSKLKLKKILIDKMENDEDKDEEPSAGSNRGSKRKRAGKEPESTSAPKEKTSKTTGKSTEGSKSHHKSAGKSDQAEEPMHIAKDLKEPAHQEFEQEALKINLMKRPLTGPTFELMKGSCKSLVELKYFLEEVYKATTDQLDWNNPEGQQYPHDLLTKTKTADYGHNKWIEYLVPNTMWSQVPVNYEKEYARDVYSKRIIITVTKLQIVEWHNYKHLDWITVRRDDDKLYTVKEGDLNRLRIQDIEDMLLLLVQGKLKNLTVEERLAFNVSLQMFKRSIVIQRHAEDL</sequence>
<evidence type="ECO:0000313" key="2">
    <source>
        <dbReference type="EMBL" id="GEU49686.1"/>
    </source>
</evidence>
<feature type="region of interest" description="Disordered" evidence="1">
    <location>
        <begin position="155"/>
        <end position="312"/>
    </location>
</feature>
<dbReference type="PANTHER" id="PTHR13275:SF4">
    <property type="entry name" value="VACUOLAR PROTEIN SORTING-ASSOCIATED PROTEIN 72 HOMOLOG"/>
    <property type="match status" value="1"/>
</dbReference>
<comment type="caution">
    <text evidence="2">The sequence shown here is derived from an EMBL/GenBank/DDBJ whole genome shotgun (WGS) entry which is preliminary data.</text>
</comment>
<feature type="compositionally biased region" description="Acidic residues" evidence="1">
    <location>
        <begin position="511"/>
        <end position="520"/>
    </location>
</feature>
<proteinExistence type="predicted"/>
<feature type="region of interest" description="Disordered" evidence="1">
    <location>
        <begin position="511"/>
        <end position="574"/>
    </location>
</feature>
<protein>
    <submittedName>
        <fullName evidence="2">Uncharacterized protein</fullName>
    </submittedName>
</protein>
<dbReference type="AlphaFoldDB" id="A0A6L2KK10"/>
<dbReference type="EMBL" id="BKCJ010002601">
    <property type="protein sequence ID" value="GEU49686.1"/>
    <property type="molecule type" value="Genomic_DNA"/>
</dbReference>
<accession>A0A6L2KK10</accession>
<evidence type="ECO:0000256" key="1">
    <source>
        <dbReference type="SAM" id="MobiDB-lite"/>
    </source>
</evidence>